<dbReference type="InterPro" id="IPR013325">
    <property type="entry name" value="RNA_pol_sigma_r2"/>
</dbReference>
<feature type="domain" description="RNA polymerase sigma-70 region 2" evidence="6">
    <location>
        <begin position="31"/>
        <end position="86"/>
    </location>
</feature>
<dbReference type="Pfam" id="PF08281">
    <property type="entry name" value="Sigma70_r4_2"/>
    <property type="match status" value="1"/>
</dbReference>
<dbReference type="Gene3D" id="1.10.1740.10">
    <property type="match status" value="1"/>
</dbReference>
<name>A0A432XQ01_9GAMM</name>
<dbReference type="Pfam" id="PF04542">
    <property type="entry name" value="Sigma70_r2"/>
    <property type="match status" value="1"/>
</dbReference>
<sequence>MTQFDSMPQNSADAQQRYRVIAPYVAGAQVLAVQFMRCPQRGKDMVQDALEKALQTSHFPAAQKAKPWFLQVVRHRCLDELRLLQRHSDDTALAEFIAPQPDPLQAHRQNLVQQALALLPQEQSDLLVLREFNDCSYADIAMIVGIPEGTVMSRLHRARMAMRSALQQLGER</sequence>
<evidence type="ECO:0000259" key="6">
    <source>
        <dbReference type="Pfam" id="PF04542"/>
    </source>
</evidence>
<evidence type="ECO:0000259" key="7">
    <source>
        <dbReference type="Pfam" id="PF08281"/>
    </source>
</evidence>
<dbReference type="Gene3D" id="1.10.10.10">
    <property type="entry name" value="Winged helix-like DNA-binding domain superfamily/Winged helix DNA-binding domain"/>
    <property type="match status" value="1"/>
</dbReference>
<evidence type="ECO:0000313" key="8">
    <source>
        <dbReference type="EMBL" id="RUO50768.1"/>
    </source>
</evidence>
<dbReference type="InterPro" id="IPR036388">
    <property type="entry name" value="WH-like_DNA-bd_sf"/>
</dbReference>
<dbReference type="EMBL" id="PIPT01000001">
    <property type="protein sequence ID" value="RUO50768.1"/>
    <property type="molecule type" value="Genomic_DNA"/>
</dbReference>
<organism evidence="8 9">
    <name type="scientific">Pseudidiomarina aquimaris</name>
    <dbReference type="NCBI Taxonomy" id="641841"/>
    <lineage>
        <taxon>Bacteria</taxon>
        <taxon>Pseudomonadati</taxon>
        <taxon>Pseudomonadota</taxon>
        <taxon>Gammaproteobacteria</taxon>
        <taxon>Alteromonadales</taxon>
        <taxon>Idiomarinaceae</taxon>
        <taxon>Pseudidiomarina</taxon>
    </lineage>
</organism>
<dbReference type="GO" id="GO:0006352">
    <property type="term" value="P:DNA-templated transcription initiation"/>
    <property type="evidence" value="ECO:0007669"/>
    <property type="project" value="InterPro"/>
</dbReference>
<evidence type="ECO:0000256" key="1">
    <source>
        <dbReference type="ARBA" id="ARBA00010641"/>
    </source>
</evidence>
<keyword evidence="9" id="KW-1185">Reference proteome</keyword>
<dbReference type="GO" id="GO:0003677">
    <property type="term" value="F:DNA binding"/>
    <property type="evidence" value="ECO:0007669"/>
    <property type="project" value="UniProtKB-KW"/>
</dbReference>
<proteinExistence type="inferred from homology"/>
<dbReference type="SUPFAM" id="SSF88946">
    <property type="entry name" value="Sigma2 domain of RNA polymerase sigma factors"/>
    <property type="match status" value="1"/>
</dbReference>
<dbReference type="PANTHER" id="PTHR43133:SF8">
    <property type="entry name" value="RNA POLYMERASE SIGMA FACTOR HI_1459-RELATED"/>
    <property type="match status" value="1"/>
</dbReference>
<dbReference type="NCBIfam" id="TIGR02937">
    <property type="entry name" value="sigma70-ECF"/>
    <property type="match status" value="1"/>
</dbReference>
<dbReference type="PANTHER" id="PTHR43133">
    <property type="entry name" value="RNA POLYMERASE ECF-TYPE SIGMA FACTO"/>
    <property type="match status" value="1"/>
</dbReference>
<dbReference type="Proteomes" id="UP000286678">
    <property type="component" value="Unassembled WGS sequence"/>
</dbReference>
<dbReference type="InterPro" id="IPR013249">
    <property type="entry name" value="RNA_pol_sigma70_r4_t2"/>
</dbReference>
<keyword evidence="5" id="KW-0804">Transcription</keyword>
<evidence type="ECO:0000256" key="3">
    <source>
        <dbReference type="ARBA" id="ARBA00023082"/>
    </source>
</evidence>
<dbReference type="RefSeq" id="WP_126832408.1">
    <property type="nucleotide sequence ID" value="NZ_PIPT01000001.1"/>
</dbReference>
<evidence type="ECO:0000256" key="4">
    <source>
        <dbReference type="ARBA" id="ARBA00023125"/>
    </source>
</evidence>
<dbReference type="GO" id="GO:0016987">
    <property type="term" value="F:sigma factor activity"/>
    <property type="evidence" value="ECO:0007669"/>
    <property type="project" value="UniProtKB-KW"/>
</dbReference>
<keyword evidence="4" id="KW-0238">DNA-binding</keyword>
<comment type="similarity">
    <text evidence="1">Belongs to the sigma-70 factor family. ECF subfamily.</text>
</comment>
<dbReference type="InterPro" id="IPR014284">
    <property type="entry name" value="RNA_pol_sigma-70_dom"/>
</dbReference>
<dbReference type="AlphaFoldDB" id="A0A432XQ01"/>
<keyword evidence="3" id="KW-0731">Sigma factor</keyword>
<protein>
    <submittedName>
        <fullName evidence="8">RNA polymerase subunit sigma-24</fullName>
    </submittedName>
</protein>
<feature type="domain" description="RNA polymerase sigma factor 70 region 4 type 2" evidence="7">
    <location>
        <begin position="111"/>
        <end position="162"/>
    </location>
</feature>
<comment type="caution">
    <text evidence="8">The sequence shown here is derived from an EMBL/GenBank/DDBJ whole genome shotgun (WGS) entry which is preliminary data.</text>
</comment>
<reference evidence="9" key="1">
    <citation type="journal article" date="2018" name="Front. Microbiol.">
        <title>Genome-Based Analysis Reveals the Taxonomy and Diversity of the Family Idiomarinaceae.</title>
        <authorList>
            <person name="Liu Y."/>
            <person name="Lai Q."/>
            <person name="Shao Z."/>
        </authorList>
    </citation>
    <scope>NUCLEOTIDE SEQUENCE [LARGE SCALE GENOMIC DNA]</scope>
    <source>
        <strain evidence="9">SW15</strain>
    </source>
</reference>
<accession>A0A432XQ01</accession>
<dbReference type="InterPro" id="IPR007627">
    <property type="entry name" value="RNA_pol_sigma70_r2"/>
</dbReference>
<dbReference type="InterPro" id="IPR039425">
    <property type="entry name" value="RNA_pol_sigma-70-like"/>
</dbReference>
<dbReference type="CDD" id="cd06171">
    <property type="entry name" value="Sigma70_r4"/>
    <property type="match status" value="1"/>
</dbReference>
<evidence type="ECO:0000256" key="2">
    <source>
        <dbReference type="ARBA" id="ARBA00023015"/>
    </source>
</evidence>
<dbReference type="InterPro" id="IPR013324">
    <property type="entry name" value="RNA_pol_sigma_r3/r4-like"/>
</dbReference>
<evidence type="ECO:0000313" key="9">
    <source>
        <dbReference type="Proteomes" id="UP000286678"/>
    </source>
</evidence>
<gene>
    <name evidence="8" type="ORF">CWE21_01290</name>
</gene>
<keyword evidence="2" id="KW-0805">Transcription regulation</keyword>
<evidence type="ECO:0000256" key="5">
    <source>
        <dbReference type="ARBA" id="ARBA00023163"/>
    </source>
</evidence>
<dbReference type="SUPFAM" id="SSF88659">
    <property type="entry name" value="Sigma3 and sigma4 domains of RNA polymerase sigma factors"/>
    <property type="match status" value="1"/>
</dbReference>
<dbReference type="OrthoDB" id="9797134at2"/>